<dbReference type="InterPro" id="IPR042099">
    <property type="entry name" value="ANL_N_sf"/>
</dbReference>
<dbReference type="Pfam" id="PF23562">
    <property type="entry name" value="AMP-binding_C_3"/>
    <property type="match status" value="1"/>
</dbReference>
<dbReference type="PANTHER" id="PTHR43439">
    <property type="entry name" value="PHENYLACETATE-COENZYME A LIGASE"/>
    <property type="match status" value="1"/>
</dbReference>
<evidence type="ECO:0000313" key="6">
    <source>
        <dbReference type="EMBL" id="KAK0453913.1"/>
    </source>
</evidence>
<evidence type="ECO:0000259" key="4">
    <source>
        <dbReference type="Pfam" id="PF00501"/>
    </source>
</evidence>
<dbReference type="SUPFAM" id="SSF56801">
    <property type="entry name" value="Acetyl-CoA synthetase-like"/>
    <property type="match status" value="1"/>
</dbReference>
<dbReference type="InterPro" id="IPR013120">
    <property type="entry name" value="FAR_NAD-bd"/>
</dbReference>
<dbReference type="EMBL" id="JAUEPT010000003">
    <property type="protein sequence ID" value="KAK0453913.1"/>
    <property type="molecule type" value="Genomic_DNA"/>
</dbReference>
<proteinExistence type="predicted"/>
<protein>
    <recommendedName>
        <fullName evidence="8">Acetyl-CoA synthetase-like protein</fullName>
    </recommendedName>
</protein>
<keyword evidence="7" id="KW-1185">Reference proteome</keyword>
<evidence type="ECO:0000256" key="1">
    <source>
        <dbReference type="ARBA" id="ARBA00022450"/>
    </source>
</evidence>
<comment type="caution">
    <text evidence="6">The sequence shown here is derived from an EMBL/GenBank/DDBJ whole genome shotgun (WGS) entry which is preliminary data.</text>
</comment>
<keyword evidence="2" id="KW-0597">Phosphoprotein</keyword>
<dbReference type="Pfam" id="PF07993">
    <property type="entry name" value="NAD_binding_4"/>
    <property type="match status" value="1"/>
</dbReference>
<organism evidence="6 7">
    <name type="scientific">Armillaria borealis</name>
    <dbReference type="NCBI Taxonomy" id="47425"/>
    <lineage>
        <taxon>Eukaryota</taxon>
        <taxon>Fungi</taxon>
        <taxon>Dikarya</taxon>
        <taxon>Basidiomycota</taxon>
        <taxon>Agaricomycotina</taxon>
        <taxon>Agaricomycetes</taxon>
        <taxon>Agaricomycetidae</taxon>
        <taxon>Agaricales</taxon>
        <taxon>Marasmiineae</taxon>
        <taxon>Physalacriaceae</taxon>
        <taxon>Armillaria</taxon>
    </lineage>
</organism>
<evidence type="ECO:0000313" key="7">
    <source>
        <dbReference type="Proteomes" id="UP001175226"/>
    </source>
</evidence>
<evidence type="ECO:0000256" key="3">
    <source>
        <dbReference type="SAM" id="MobiDB-lite"/>
    </source>
</evidence>
<dbReference type="Gene3D" id="3.40.50.720">
    <property type="entry name" value="NAD(P)-binding Rossmann-like Domain"/>
    <property type="match status" value="1"/>
</dbReference>
<evidence type="ECO:0000256" key="2">
    <source>
        <dbReference type="ARBA" id="ARBA00022553"/>
    </source>
</evidence>
<dbReference type="InterPro" id="IPR051414">
    <property type="entry name" value="Adenylate-forming_Reductase"/>
</dbReference>
<dbReference type="Pfam" id="PF00501">
    <property type="entry name" value="AMP-binding"/>
    <property type="match status" value="1"/>
</dbReference>
<feature type="domain" description="Thioester reductase (TE)" evidence="5">
    <location>
        <begin position="706"/>
        <end position="943"/>
    </location>
</feature>
<dbReference type="SUPFAM" id="SSF51735">
    <property type="entry name" value="NAD(P)-binding Rossmann-fold domains"/>
    <property type="match status" value="1"/>
</dbReference>
<reference evidence="6" key="1">
    <citation type="submission" date="2023-06" db="EMBL/GenBank/DDBJ databases">
        <authorList>
            <consortium name="Lawrence Berkeley National Laboratory"/>
            <person name="Ahrendt S."/>
            <person name="Sahu N."/>
            <person name="Indic B."/>
            <person name="Wong-Bajracharya J."/>
            <person name="Merenyi Z."/>
            <person name="Ke H.-M."/>
            <person name="Monk M."/>
            <person name="Kocsube S."/>
            <person name="Drula E."/>
            <person name="Lipzen A."/>
            <person name="Balint B."/>
            <person name="Henrissat B."/>
            <person name="Andreopoulos B."/>
            <person name="Martin F.M."/>
            <person name="Harder C.B."/>
            <person name="Rigling D."/>
            <person name="Ford K.L."/>
            <person name="Foster G.D."/>
            <person name="Pangilinan J."/>
            <person name="Papanicolaou A."/>
            <person name="Barry K."/>
            <person name="LaButti K."/>
            <person name="Viragh M."/>
            <person name="Koriabine M."/>
            <person name="Yan M."/>
            <person name="Riley R."/>
            <person name="Champramary S."/>
            <person name="Plett K.L."/>
            <person name="Tsai I.J."/>
            <person name="Slot J."/>
            <person name="Sipos G."/>
            <person name="Plett J."/>
            <person name="Nagy L.G."/>
            <person name="Grigoriev I.V."/>
        </authorList>
    </citation>
    <scope>NUCLEOTIDE SEQUENCE</scope>
    <source>
        <strain evidence="6">FPL87.14</strain>
    </source>
</reference>
<sequence length="1062" mass="118566">MSFSEHQVIPPPPQKQGEQSTTFLPPPIDGSFTVQQMYDWHLHHSPNHRMFVYAREDGSLRNIYWAEAVTAAYTCARLMNNRILFKGKPPVVAILSMSDTITYTTTVMGLQRANYVIFPISPRNSAPAVAHLLHEVGVEHVLVGRDSSMQVLSRDALNILGSQYPSSDLPQLSPVPVFEDLFLPDWQTRTNSDDLPLLSVDPSTAGLYLHSSGSTSSYPKPIAWNCHRLIEHTLVPWFGERDLCDVVSAVHSLPVYHSMGISQFLWAVSSGLVLGVFEPKVPATSPTLDNVFASAKAMNSDIVFCVPYILEALSREPEYIDWLSTRSGVAYGGGPLDKEAGDNLTSRGVSIFVLYGSTECGTVTPFLLAKASDCWDYFEFTKFATPKMVADGPHSFELIAVKNNFSEPSVINTNVDGADGFATSDLFTPHPTKPGYWKIIGRIDDQIMHNTGEKGMLNHDLHVLAAVMFGRGKYQVGVLVEPGPQFSFDPVDEIKLAEFRNLIWPTVKKMNQFAPQHSRLFKEMIIVTKPGRPLTYTAKNTVRRQAALNDYSAEIETLYKTVEDSTRAGILPPLEWDGTSTQEFVRNVVLQTLTRPIPDNADLFQHGCDSLQAIWIRNTLFRALRDSAGFDTRQISENFVYSNPSIIQLAEFMISVAQGTQISGADAASRVDAMHRMVQKYSKDFPVISEKHSRALTLEADKVVLVTGTTGGLGCHILANLVLDETVKHIYAVNRPGAVPVTRRQQQTFADHRLEVDMEKVTMLEADLSVETRVLDQASTYHLEMFKVFIVLIQIQNSVTHIIHNAWRVDFNLGLSSFESNIRGLRKLIDVALVSQARLVYTSSIGVFLNTPEDHPLAEAPVNATVAQGTGYNESKWVSEELLRLTPSLRYFIVRVGQLTGGPKGTWKIKEWVPSMIQSSTVLGILPDDDKCVSWLPVHIAAQLLVDHIDNSTPIMHLVHPKPVSWSTLARFASQELNVKLVPYTHWLETLENSALDATVLPAMRILPHYKRCAKTTGLRNREAFGLPRLSTILTQEASIPPLDENEVRNWLQYWREAKMLN</sequence>
<gene>
    <name evidence="6" type="ORF">EV421DRAFT_2007167</name>
</gene>
<dbReference type="InterPro" id="IPR036291">
    <property type="entry name" value="NAD(P)-bd_dom_sf"/>
</dbReference>
<evidence type="ECO:0000259" key="5">
    <source>
        <dbReference type="Pfam" id="PF07993"/>
    </source>
</evidence>
<accession>A0AA39K816</accession>
<keyword evidence="1" id="KW-0596">Phosphopantetheine</keyword>
<dbReference type="PANTHER" id="PTHR43439:SF2">
    <property type="entry name" value="ENZYME, PUTATIVE (JCVI)-RELATED"/>
    <property type="match status" value="1"/>
</dbReference>
<dbReference type="InterPro" id="IPR000873">
    <property type="entry name" value="AMP-dep_synth/lig_dom"/>
</dbReference>
<feature type="domain" description="AMP-dependent synthetase/ligase" evidence="4">
    <location>
        <begin position="41"/>
        <end position="366"/>
    </location>
</feature>
<name>A0AA39K816_9AGAR</name>
<feature type="region of interest" description="Disordered" evidence="3">
    <location>
        <begin position="1"/>
        <end position="25"/>
    </location>
</feature>
<evidence type="ECO:0008006" key="8">
    <source>
        <dbReference type="Google" id="ProtNLM"/>
    </source>
</evidence>
<dbReference type="Gene3D" id="3.40.50.12780">
    <property type="entry name" value="N-terminal domain of ligase-like"/>
    <property type="match status" value="1"/>
</dbReference>
<dbReference type="Proteomes" id="UP001175226">
    <property type="component" value="Unassembled WGS sequence"/>
</dbReference>
<dbReference type="AlphaFoldDB" id="A0AA39K816"/>